<keyword evidence="3" id="KW-1185">Reference proteome</keyword>
<feature type="domain" description="Metal-dependent phosphohydrolase 7TM extracellular" evidence="1">
    <location>
        <begin position="23"/>
        <end position="109"/>
    </location>
</feature>
<comment type="caution">
    <text evidence="2">The sequence shown here is derived from an EMBL/GenBank/DDBJ whole genome shotgun (WGS) entry which is preliminary data.</text>
</comment>
<evidence type="ECO:0000313" key="2">
    <source>
        <dbReference type="EMBL" id="GAE88064.1"/>
    </source>
</evidence>
<dbReference type="InterPro" id="IPR011624">
    <property type="entry name" value="Metal-dep_PHydrolase_7TM_extra"/>
</dbReference>
<sequence length="129" mass="14252">MTIILAYLIVSNGATPKKYRVVLGTISGYDILSPRDIVNTIKTEENARKAASEVLPVIKDIPNAPIEVINVLDKLFFLIDEAQNSYKLRIDSISGSRRYEELTSNALSEAKAAFVKDIGELGIKLEDAR</sequence>
<protein>
    <submittedName>
        <fullName evidence="2">Membrane protein</fullName>
    </submittedName>
</protein>
<organism evidence="2 3">
    <name type="scientific">Acetivibrio straminisolvens JCM 21531</name>
    <dbReference type="NCBI Taxonomy" id="1294263"/>
    <lineage>
        <taxon>Bacteria</taxon>
        <taxon>Bacillati</taxon>
        <taxon>Bacillota</taxon>
        <taxon>Clostridia</taxon>
        <taxon>Eubacteriales</taxon>
        <taxon>Oscillospiraceae</taxon>
        <taxon>Acetivibrio</taxon>
    </lineage>
</organism>
<accession>W4V5N2</accession>
<reference evidence="2" key="1">
    <citation type="journal article" date="2014" name="Genome Announc.">
        <title>Draft Genome Sequence of Clostridium straminisolvens Strain JCM 21531T, Isolated from a Cellulose-Degrading Bacterial Community.</title>
        <authorList>
            <person name="Yuki M."/>
            <person name="Oshima K."/>
            <person name="Suda W."/>
            <person name="Sakamoto M."/>
            <person name="Kitamura K."/>
            <person name="Iida T."/>
            <person name="Hattori M."/>
            <person name="Ohkuma M."/>
        </authorList>
    </citation>
    <scope>NUCLEOTIDE SEQUENCE [LARGE SCALE GENOMIC DNA]</scope>
    <source>
        <strain evidence="2">JCM 21531</strain>
    </source>
</reference>
<name>W4V5N2_9FIRM</name>
<dbReference type="Proteomes" id="UP000019109">
    <property type="component" value="Unassembled WGS sequence"/>
</dbReference>
<dbReference type="STRING" id="1294263.JCM21531_1482"/>
<dbReference type="RefSeq" id="WP_243467261.1">
    <property type="nucleotide sequence ID" value="NZ_BAVR01000013.1"/>
</dbReference>
<dbReference type="Pfam" id="PF07697">
    <property type="entry name" value="7TMR-HDED"/>
    <property type="match status" value="1"/>
</dbReference>
<dbReference type="AlphaFoldDB" id="W4V5N2"/>
<dbReference type="EMBL" id="BAVR01000013">
    <property type="protein sequence ID" value="GAE88064.1"/>
    <property type="molecule type" value="Genomic_DNA"/>
</dbReference>
<evidence type="ECO:0000259" key="1">
    <source>
        <dbReference type="Pfam" id="PF07697"/>
    </source>
</evidence>
<gene>
    <name evidence="2" type="ORF">JCM21531_1482</name>
</gene>
<evidence type="ECO:0000313" key="3">
    <source>
        <dbReference type="Proteomes" id="UP000019109"/>
    </source>
</evidence>
<proteinExistence type="predicted"/>